<evidence type="ECO:0000256" key="2">
    <source>
        <dbReference type="ARBA" id="ARBA00022630"/>
    </source>
</evidence>
<proteinExistence type="predicted"/>
<dbReference type="EMBL" id="JAFCMP010000334">
    <property type="protein sequence ID" value="KAG5181362.1"/>
    <property type="molecule type" value="Genomic_DNA"/>
</dbReference>
<keyword evidence="5" id="KW-1133">Transmembrane helix</keyword>
<dbReference type="AlphaFoldDB" id="A0A836CD76"/>
<protein>
    <submittedName>
        <fullName evidence="6">Uncharacterized protein</fullName>
    </submittedName>
</protein>
<keyword evidence="5" id="KW-0812">Transmembrane</keyword>
<evidence type="ECO:0000256" key="5">
    <source>
        <dbReference type="SAM" id="Phobius"/>
    </source>
</evidence>
<dbReference type="SUPFAM" id="SSF51905">
    <property type="entry name" value="FAD/NAD(P)-binding domain"/>
    <property type="match status" value="1"/>
</dbReference>
<dbReference type="Gene3D" id="3.50.50.60">
    <property type="entry name" value="FAD/NAD(P)-binding domain"/>
    <property type="match status" value="1"/>
</dbReference>
<dbReference type="PANTHER" id="PTHR46028:SF2">
    <property type="entry name" value="KYNURENINE 3-MONOOXYGENASE"/>
    <property type="match status" value="1"/>
</dbReference>
<comment type="cofactor">
    <cofactor evidence="1">
        <name>FAD</name>
        <dbReference type="ChEBI" id="CHEBI:57692"/>
    </cofactor>
</comment>
<keyword evidence="5" id="KW-0472">Membrane</keyword>
<reference evidence="6" key="1">
    <citation type="submission" date="2021-02" db="EMBL/GenBank/DDBJ databases">
        <title>First Annotated Genome of the Yellow-green Alga Tribonema minus.</title>
        <authorList>
            <person name="Mahan K.M."/>
        </authorList>
    </citation>
    <scope>NUCLEOTIDE SEQUENCE</scope>
    <source>
        <strain evidence="6">UTEX B ZZ1240</strain>
    </source>
</reference>
<evidence type="ECO:0000256" key="1">
    <source>
        <dbReference type="ARBA" id="ARBA00001974"/>
    </source>
</evidence>
<sequence>MRKAIYFEVGDAAHSMSASIGQGVNAALESVSVLAEELGCAGKGGDAPCAPVQAEDVPAAVTRYSARRLPDAVGICAMSHRGSGRTPLQRAVFVAQRAVFVAQRDRLGRADAEMMCTAALGKLGLSAPPALALVGRPDISYASIYATELRQRAAAAALIVATLAAAAATAALRSAVPPLALAAALCALSAAARLRRATRGGARAHSA</sequence>
<dbReference type="GO" id="GO:0004502">
    <property type="term" value="F:kynurenine 3-monooxygenase activity"/>
    <property type="evidence" value="ECO:0007669"/>
    <property type="project" value="TreeGrafter"/>
</dbReference>
<dbReference type="OrthoDB" id="655030at2759"/>
<accession>A0A836CD76</accession>
<evidence type="ECO:0000313" key="6">
    <source>
        <dbReference type="EMBL" id="KAG5181362.1"/>
    </source>
</evidence>
<feature type="transmembrane region" description="Helical" evidence="5">
    <location>
        <begin position="153"/>
        <end position="172"/>
    </location>
</feature>
<comment type="caution">
    <text evidence="6">The sequence shown here is derived from an EMBL/GenBank/DDBJ whole genome shotgun (WGS) entry which is preliminary data.</text>
</comment>
<organism evidence="6 7">
    <name type="scientific">Tribonema minus</name>
    <dbReference type="NCBI Taxonomy" id="303371"/>
    <lineage>
        <taxon>Eukaryota</taxon>
        <taxon>Sar</taxon>
        <taxon>Stramenopiles</taxon>
        <taxon>Ochrophyta</taxon>
        <taxon>PX clade</taxon>
        <taxon>Xanthophyceae</taxon>
        <taxon>Tribonematales</taxon>
        <taxon>Tribonemataceae</taxon>
        <taxon>Tribonema</taxon>
    </lineage>
</organism>
<dbReference type="GO" id="GO:0070189">
    <property type="term" value="P:kynurenine metabolic process"/>
    <property type="evidence" value="ECO:0007669"/>
    <property type="project" value="TreeGrafter"/>
</dbReference>
<keyword evidence="2" id="KW-0285">Flavoprotein</keyword>
<name>A0A836CD76_9STRA</name>
<dbReference type="InterPro" id="IPR036188">
    <property type="entry name" value="FAD/NAD-bd_sf"/>
</dbReference>
<dbReference type="Proteomes" id="UP000664859">
    <property type="component" value="Unassembled WGS sequence"/>
</dbReference>
<dbReference type="PANTHER" id="PTHR46028">
    <property type="entry name" value="KYNURENINE 3-MONOOXYGENASE"/>
    <property type="match status" value="1"/>
</dbReference>
<evidence type="ECO:0000256" key="3">
    <source>
        <dbReference type="ARBA" id="ARBA00022827"/>
    </source>
</evidence>
<evidence type="ECO:0000256" key="4">
    <source>
        <dbReference type="ARBA" id="ARBA00023002"/>
    </source>
</evidence>
<keyword evidence="3" id="KW-0274">FAD</keyword>
<keyword evidence="4" id="KW-0560">Oxidoreductase</keyword>
<feature type="transmembrane region" description="Helical" evidence="5">
    <location>
        <begin position="178"/>
        <end position="194"/>
    </location>
</feature>
<evidence type="ECO:0000313" key="7">
    <source>
        <dbReference type="Proteomes" id="UP000664859"/>
    </source>
</evidence>
<gene>
    <name evidence="6" type="ORF">JKP88DRAFT_273450</name>
</gene>
<keyword evidence="7" id="KW-1185">Reference proteome</keyword>